<reference evidence="1" key="1">
    <citation type="submission" date="2014-12" db="EMBL/GenBank/DDBJ databases">
        <title>Insight into the proteome of Arion vulgaris.</title>
        <authorList>
            <person name="Aradska J."/>
            <person name="Bulat T."/>
            <person name="Smidak R."/>
            <person name="Sarate P."/>
            <person name="Gangsoo J."/>
            <person name="Sialana F."/>
            <person name="Bilban M."/>
            <person name="Lubec G."/>
        </authorList>
    </citation>
    <scope>NUCLEOTIDE SEQUENCE</scope>
    <source>
        <tissue evidence="1">Skin</tissue>
    </source>
</reference>
<name>A0A0B6ZTM7_9EUPU</name>
<evidence type="ECO:0000313" key="1">
    <source>
        <dbReference type="EMBL" id="CEK71913.1"/>
    </source>
</evidence>
<gene>
    <name evidence="1" type="primary">ORF80331</name>
</gene>
<organism evidence="1">
    <name type="scientific">Arion vulgaris</name>
    <dbReference type="NCBI Taxonomy" id="1028688"/>
    <lineage>
        <taxon>Eukaryota</taxon>
        <taxon>Metazoa</taxon>
        <taxon>Spiralia</taxon>
        <taxon>Lophotrochozoa</taxon>
        <taxon>Mollusca</taxon>
        <taxon>Gastropoda</taxon>
        <taxon>Heterobranchia</taxon>
        <taxon>Euthyneura</taxon>
        <taxon>Panpulmonata</taxon>
        <taxon>Eupulmonata</taxon>
        <taxon>Stylommatophora</taxon>
        <taxon>Helicina</taxon>
        <taxon>Arionoidea</taxon>
        <taxon>Arionidae</taxon>
        <taxon>Arion</taxon>
    </lineage>
</organism>
<dbReference type="EMBL" id="HACG01025048">
    <property type="protein sequence ID" value="CEK71913.1"/>
    <property type="molecule type" value="Transcribed_RNA"/>
</dbReference>
<accession>A0A0B6ZTM7</accession>
<dbReference type="AlphaFoldDB" id="A0A0B6ZTM7"/>
<dbReference type="InterPro" id="IPR038765">
    <property type="entry name" value="Papain-like_cys_pep_sf"/>
</dbReference>
<proteinExistence type="predicted"/>
<dbReference type="SUPFAM" id="SSF54001">
    <property type="entry name" value="Cysteine proteinases"/>
    <property type="match status" value="1"/>
</dbReference>
<protein>
    <submittedName>
        <fullName evidence="1">Uncharacterized protein</fullName>
    </submittedName>
</protein>
<sequence>MSFSKLDPSIALGFYCETEKDLDDLCMCFTIQDKTCRPMFEIHKQAPKAWTCEDTSVKKSTKVPSRSPRGISLSDFTVFDGISAAGCSVDDEEFEMI</sequence>